<evidence type="ECO:0000313" key="2">
    <source>
        <dbReference type="EMBL" id="KAE9979537.1"/>
    </source>
</evidence>
<comment type="caution">
    <text evidence="2">The sequence shown here is derived from an EMBL/GenBank/DDBJ whole genome shotgun (WGS) entry which is preliminary data.</text>
</comment>
<feature type="chain" id="PRO_5034921197" evidence="1">
    <location>
        <begin position="23"/>
        <end position="315"/>
    </location>
</feature>
<sequence>MRFGNALIAIAALSSQLSIVLGRSITTDSTDLVKKAYTRPAIFDKTFAKGEKLIAAMMNPPNKDDLPESSLLYFNKFCKHEKKVEAPVDSRGSIKDDADLAAKKFGWDLKRPWNYNNWYIQEDEVQGEVSSTWFDDVSKTMIVEASFNEPLEELFKGKVPPIKNKELPFHSDIWTYTYGDMMATGQHLKYVMRNNIINAITEEMLRTARKLLAPDNKDAEVVEVNRDSDDIAEREAFIALAGTDNGSTLFRMITDRHDLFAYRKVTKVWLWGSNRGQCHKADYCLAMMVWELEEAPRPSRGCVGDVPGGPICQGS</sequence>
<keyword evidence="1" id="KW-0732">Signal</keyword>
<proteinExistence type="predicted"/>
<evidence type="ECO:0000313" key="3">
    <source>
        <dbReference type="Proteomes" id="UP000490939"/>
    </source>
</evidence>
<organism evidence="2 3">
    <name type="scientific">Venturia inaequalis</name>
    <name type="common">Apple scab fungus</name>
    <dbReference type="NCBI Taxonomy" id="5025"/>
    <lineage>
        <taxon>Eukaryota</taxon>
        <taxon>Fungi</taxon>
        <taxon>Dikarya</taxon>
        <taxon>Ascomycota</taxon>
        <taxon>Pezizomycotina</taxon>
        <taxon>Dothideomycetes</taxon>
        <taxon>Pleosporomycetidae</taxon>
        <taxon>Venturiales</taxon>
        <taxon>Venturiaceae</taxon>
        <taxon>Venturia</taxon>
    </lineage>
</organism>
<keyword evidence="3" id="KW-1185">Reference proteome</keyword>
<dbReference type="AlphaFoldDB" id="A0A8H3V1X1"/>
<reference evidence="2 3" key="1">
    <citation type="submission" date="2019-07" db="EMBL/GenBank/DDBJ databases">
        <title>Venturia inaequalis Genome Resource.</title>
        <authorList>
            <person name="Lichtner F.J."/>
        </authorList>
    </citation>
    <scope>NUCLEOTIDE SEQUENCE [LARGE SCALE GENOMIC DNA]</scope>
    <source>
        <strain evidence="2 3">DMI_063113</strain>
    </source>
</reference>
<name>A0A8H3V1X1_VENIN</name>
<protein>
    <submittedName>
        <fullName evidence="2">Uncharacterized protein</fullName>
    </submittedName>
</protein>
<gene>
    <name evidence="2" type="ORF">EG327_007004</name>
</gene>
<evidence type="ECO:0000256" key="1">
    <source>
        <dbReference type="SAM" id="SignalP"/>
    </source>
</evidence>
<dbReference type="EMBL" id="WNWR01000411">
    <property type="protein sequence ID" value="KAE9979537.1"/>
    <property type="molecule type" value="Genomic_DNA"/>
</dbReference>
<feature type="signal peptide" evidence="1">
    <location>
        <begin position="1"/>
        <end position="22"/>
    </location>
</feature>
<dbReference type="Proteomes" id="UP000490939">
    <property type="component" value="Unassembled WGS sequence"/>
</dbReference>
<accession>A0A8H3V1X1</accession>